<feature type="transmembrane region" description="Helical" evidence="6">
    <location>
        <begin position="374"/>
        <end position="394"/>
    </location>
</feature>
<dbReference type="SUPFAM" id="SSF103473">
    <property type="entry name" value="MFS general substrate transporter"/>
    <property type="match status" value="1"/>
</dbReference>
<proteinExistence type="predicted"/>
<feature type="transmembrane region" description="Helical" evidence="6">
    <location>
        <begin position="91"/>
        <end position="112"/>
    </location>
</feature>
<feature type="transmembrane region" description="Helical" evidence="6">
    <location>
        <begin position="65"/>
        <end position="84"/>
    </location>
</feature>
<dbReference type="Pfam" id="PF07690">
    <property type="entry name" value="MFS_1"/>
    <property type="match status" value="1"/>
</dbReference>
<dbReference type="EMBL" id="CP119877">
    <property type="protein sequence ID" value="WFD34151.1"/>
    <property type="molecule type" value="Genomic_DNA"/>
</dbReference>
<keyword evidence="8" id="KW-1185">Reference proteome</keyword>
<protein>
    <submittedName>
        <fullName evidence="7">Uncharacterized protein</fullName>
    </submittedName>
</protein>
<reference evidence="7" key="1">
    <citation type="submission" date="2023-03" db="EMBL/GenBank/DDBJ databases">
        <title>Mating type loci evolution in Malassezia.</title>
        <authorList>
            <person name="Coelho M.A."/>
        </authorList>
    </citation>
    <scope>NUCLEOTIDE SEQUENCE</scope>
    <source>
        <strain evidence="7">CBS 11721</strain>
    </source>
</reference>
<feature type="transmembrane region" description="Helical" evidence="6">
    <location>
        <begin position="343"/>
        <end position="368"/>
    </location>
</feature>
<dbReference type="PANTHER" id="PTHR23510:SF3">
    <property type="entry name" value="MAJOR FACILITATOR SUPERFAMILY DOMAIN-CONTAINING PROTEIN 8"/>
    <property type="match status" value="1"/>
</dbReference>
<dbReference type="PANTHER" id="PTHR23510">
    <property type="entry name" value="INNER MEMBRANE TRANSPORT PROTEIN YAJR"/>
    <property type="match status" value="1"/>
</dbReference>
<feature type="transmembrane region" description="Helical" evidence="6">
    <location>
        <begin position="161"/>
        <end position="180"/>
    </location>
</feature>
<dbReference type="InterPro" id="IPR036259">
    <property type="entry name" value="MFS_trans_sf"/>
</dbReference>
<gene>
    <name evidence="7" type="ORF">MCUN1_000987</name>
</gene>
<name>A0AAF0ETM1_9BASI</name>
<evidence type="ECO:0000256" key="4">
    <source>
        <dbReference type="ARBA" id="ARBA00022989"/>
    </source>
</evidence>
<feature type="transmembrane region" description="Helical" evidence="6">
    <location>
        <begin position="449"/>
        <end position="477"/>
    </location>
</feature>
<evidence type="ECO:0000313" key="7">
    <source>
        <dbReference type="EMBL" id="WFD34151.1"/>
    </source>
</evidence>
<feature type="transmembrane region" description="Helical" evidence="6">
    <location>
        <begin position="238"/>
        <end position="261"/>
    </location>
</feature>
<evidence type="ECO:0000256" key="3">
    <source>
        <dbReference type="ARBA" id="ARBA00022692"/>
    </source>
</evidence>
<evidence type="ECO:0000256" key="6">
    <source>
        <dbReference type="SAM" id="Phobius"/>
    </source>
</evidence>
<sequence length="481" mass="52122">MNSASNPPARSRAELLRAFFFVNLVALQFGIDSTLWLPTVFSYISTITAHRRVHYYLSLAQLLPSAVQVFVSLLVGPIVALFTLSLKWSMVVFILLSFVGNFLYSCAGPFAINNVWALIGGRMLAGLASGSSALAMSYIVSSSSTDERLESLSQYRSFAGVAFVIGPVLSIPLTTFSFHIGRFPVDQNNAPTFVSSFIAVAVALITCCFVRQKRATQVNFLKVIVHNRSELTGHSKEIWAVPLLLLLLLFLSAFLMANVFYTMSDLMRSPDHWNLGLTLISGLQAIVFLFALIGSLLADSFRRIIQTSMQRASSFRRRIHTALDIQSDDDKGSLLTDKLVSEVVLSACSFLATVLGCILSIISLAVQAHTTGSHAGSVACFLIACTIMMAAYNIQAATLPSLYSKCLPAKLRTVLTPWYGATVALGKLAAPPIIGAIGVSRAHNNGWIASQALCIAIAFLAIALQALFLCPLIRAVLRQSR</sequence>
<evidence type="ECO:0000256" key="2">
    <source>
        <dbReference type="ARBA" id="ARBA00022448"/>
    </source>
</evidence>
<feature type="transmembrane region" description="Helical" evidence="6">
    <location>
        <begin position="273"/>
        <end position="298"/>
    </location>
</feature>
<keyword evidence="3 6" id="KW-0812">Transmembrane</keyword>
<dbReference type="AlphaFoldDB" id="A0AAF0ETM1"/>
<dbReference type="Gene3D" id="1.20.1250.20">
    <property type="entry name" value="MFS general substrate transporter like domains"/>
    <property type="match status" value="1"/>
</dbReference>
<evidence type="ECO:0000256" key="5">
    <source>
        <dbReference type="ARBA" id="ARBA00023136"/>
    </source>
</evidence>
<feature type="transmembrane region" description="Helical" evidence="6">
    <location>
        <begin position="192"/>
        <end position="210"/>
    </location>
</feature>
<keyword evidence="5 6" id="KW-0472">Membrane</keyword>
<feature type="transmembrane region" description="Helical" evidence="6">
    <location>
        <begin position="118"/>
        <end position="140"/>
    </location>
</feature>
<keyword evidence="2" id="KW-0813">Transport</keyword>
<dbReference type="InterPro" id="IPR051068">
    <property type="entry name" value="MFS_Domain-Containing_Protein"/>
</dbReference>
<feature type="transmembrane region" description="Helical" evidence="6">
    <location>
        <begin position="20"/>
        <end position="45"/>
    </location>
</feature>
<evidence type="ECO:0000256" key="1">
    <source>
        <dbReference type="ARBA" id="ARBA00004127"/>
    </source>
</evidence>
<accession>A0AAF0ETM1</accession>
<dbReference type="GO" id="GO:0022857">
    <property type="term" value="F:transmembrane transporter activity"/>
    <property type="evidence" value="ECO:0007669"/>
    <property type="project" value="InterPro"/>
</dbReference>
<evidence type="ECO:0000313" key="8">
    <source>
        <dbReference type="Proteomes" id="UP001219933"/>
    </source>
</evidence>
<dbReference type="Proteomes" id="UP001219933">
    <property type="component" value="Chromosome 1"/>
</dbReference>
<organism evidence="7 8">
    <name type="scientific">Malassezia cuniculi</name>
    <dbReference type="NCBI Taxonomy" id="948313"/>
    <lineage>
        <taxon>Eukaryota</taxon>
        <taxon>Fungi</taxon>
        <taxon>Dikarya</taxon>
        <taxon>Basidiomycota</taxon>
        <taxon>Ustilaginomycotina</taxon>
        <taxon>Malasseziomycetes</taxon>
        <taxon>Malasseziales</taxon>
        <taxon>Malasseziaceae</taxon>
        <taxon>Malassezia</taxon>
    </lineage>
</organism>
<dbReference type="InterPro" id="IPR011701">
    <property type="entry name" value="MFS"/>
</dbReference>
<feature type="transmembrane region" description="Helical" evidence="6">
    <location>
        <begin position="415"/>
        <end position="437"/>
    </location>
</feature>
<keyword evidence="4 6" id="KW-1133">Transmembrane helix</keyword>
<comment type="subcellular location">
    <subcellularLocation>
        <location evidence="1">Endomembrane system</location>
        <topology evidence="1">Multi-pass membrane protein</topology>
    </subcellularLocation>
</comment>
<dbReference type="GO" id="GO:0012505">
    <property type="term" value="C:endomembrane system"/>
    <property type="evidence" value="ECO:0007669"/>
    <property type="project" value="UniProtKB-SubCell"/>
</dbReference>